<dbReference type="Pfam" id="PF12756">
    <property type="entry name" value="zf-C2H2_2"/>
    <property type="match status" value="2"/>
</dbReference>
<dbReference type="Proteomes" id="UP000001292">
    <property type="component" value="Unassembled WGS sequence"/>
</dbReference>
<evidence type="ECO:0000313" key="9">
    <source>
        <dbReference type="Proteomes" id="UP000001292"/>
    </source>
</evidence>
<dbReference type="EMBL" id="CH480824">
    <property type="protein sequence ID" value="EDW56883.1"/>
    <property type="molecule type" value="Genomic_DNA"/>
</dbReference>
<protein>
    <submittedName>
        <fullName evidence="8">GM15588</fullName>
    </submittedName>
</protein>
<sequence>MEHEVAVSGGDSSQEEITGSSPLKPSKNTAIKCLKCEKVYIFPTDKDDCLAHLYLEHRLVIADVEDIALLEGYLQYWEKEFQTHEFEQYCTTMFLDQLPDGKYAKNEKYYLLCDILPQDYELRRKLKEKRLSEALERHQFELTDRNFSKECLFCRTIIKGLRADYLDHLFDKHFLLVGKPEKLVYVDELLDQLEENLNRLMCLYCEKIFRDRPTLKEHMRKKGHKRINPNRREYDKYFLINYNRVPMDPTPRKQHHQKRRRETASVSTVADPETGSVDFDKHFARPDSDGEHDSDWSDWAANGEPSSIKCLYCHHLGDNFTALKEHMHEVHRLDFEKATSSLNFYQRVKVVNYLRRQMCLLRCVTCDLQFGEEELLVEHMTQESHHGIGEKESWDKPEFFFPYIENDGLLCVLDDCGGDDPEVDTVRIISEDSLAQINKDAERLSLENFKLL</sequence>
<keyword evidence="9" id="KW-1185">Reference proteome</keyword>
<dbReference type="InterPro" id="IPR013087">
    <property type="entry name" value="Znf_C2H2_type"/>
</dbReference>
<feature type="compositionally biased region" description="Basic residues" evidence="6">
    <location>
        <begin position="252"/>
        <end position="261"/>
    </location>
</feature>
<dbReference type="InterPro" id="IPR040048">
    <property type="entry name" value="ZNF277"/>
</dbReference>
<evidence type="ECO:0000256" key="5">
    <source>
        <dbReference type="PROSITE-ProRule" id="PRU00042"/>
    </source>
</evidence>
<gene>
    <name evidence="8" type="primary">Dsec\GM15588</name>
    <name evidence="8" type="ORF">Dsec_GM15588</name>
</gene>
<dbReference type="GO" id="GO:0000785">
    <property type="term" value="C:chromatin"/>
    <property type="evidence" value="ECO:0007669"/>
    <property type="project" value="EnsemblMetazoa"/>
</dbReference>
<keyword evidence="3" id="KW-0862">Zinc</keyword>
<dbReference type="HOGENOM" id="CLU_033436_0_0_1"/>
<evidence type="ECO:0000256" key="6">
    <source>
        <dbReference type="SAM" id="MobiDB-lite"/>
    </source>
</evidence>
<dbReference type="InterPro" id="IPR036236">
    <property type="entry name" value="Znf_C2H2_sf"/>
</dbReference>
<name>B4I8F8_DROSE</name>
<evidence type="ECO:0000259" key="7">
    <source>
        <dbReference type="PROSITE" id="PS50157"/>
    </source>
</evidence>
<dbReference type="GO" id="GO:0003682">
    <property type="term" value="F:chromatin binding"/>
    <property type="evidence" value="ECO:0007669"/>
    <property type="project" value="EnsemblMetazoa"/>
</dbReference>
<keyword evidence="1" id="KW-0479">Metal-binding</keyword>
<evidence type="ECO:0000256" key="1">
    <source>
        <dbReference type="ARBA" id="ARBA00022723"/>
    </source>
</evidence>
<feature type="compositionally biased region" description="Polar residues" evidence="6">
    <location>
        <begin position="10"/>
        <end position="23"/>
    </location>
</feature>
<comment type="similarity">
    <text evidence="4">Belongs to the ZNF277 family.</text>
</comment>
<dbReference type="PROSITE" id="PS00028">
    <property type="entry name" value="ZINC_FINGER_C2H2_1"/>
    <property type="match status" value="2"/>
</dbReference>
<organism evidence="9">
    <name type="scientific">Drosophila sechellia</name>
    <name type="common">Fruit fly</name>
    <dbReference type="NCBI Taxonomy" id="7238"/>
    <lineage>
        <taxon>Eukaryota</taxon>
        <taxon>Metazoa</taxon>
        <taxon>Ecdysozoa</taxon>
        <taxon>Arthropoda</taxon>
        <taxon>Hexapoda</taxon>
        <taxon>Insecta</taxon>
        <taxon>Pterygota</taxon>
        <taxon>Neoptera</taxon>
        <taxon>Endopterygota</taxon>
        <taxon>Diptera</taxon>
        <taxon>Brachycera</taxon>
        <taxon>Muscomorpha</taxon>
        <taxon>Ephydroidea</taxon>
        <taxon>Drosophilidae</taxon>
        <taxon>Drosophila</taxon>
        <taxon>Sophophora</taxon>
    </lineage>
</organism>
<dbReference type="PANTHER" id="PTHR13267">
    <property type="entry name" value="ZINC FINGER PROTEIN 277"/>
    <property type="match status" value="1"/>
</dbReference>
<feature type="region of interest" description="Disordered" evidence="6">
    <location>
        <begin position="246"/>
        <end position="297"/>
    </location>
</feature>
<dbReference type="GO" id="GO:0008270">
    <property type="term" value="F:zinc ion binding"/>
    <property type="evidence" value="ECO:0007669"/>
    <property type="project" value="UniProtKB-KW"/>
</dbReference>
<dbReference type="KEGG" id="dse:6615644"/>
<feature type="domain" description="C2H2-type" evidence="7">
    <location>
        <begin position="200"/>
        <end position="229"/>
    </location>
</feature>
<dbReference type="SUPFAM" id="SSF57667">
    <property type="entry name" value="beta-beta-alpha zinc fingers"/>
    <property type="match status" value="2"/>
</dbReference>
<dbReference type="AlphaFoldDB" id="B4I8F8"/>
<dbReference type="STRING" id="7238.B4I8F8"/>
<dbReference type="PANTHER" id="PTHR13267:SF3">
    <property type="entry name" value="ZINC FINGER PROTEIN 277"/>
    <property type="match status" value="1"/>
</dbReference>
<feature type="compositionally biased region" description="Basic and acidic residues" evidence="6">
    <location>
        <begin position="278"/>
        <end position="295"/>
    </location>
</feature>
<evidence type="ECO:0000256" key="4">
    <source>
        <dbReference type="ARBA" id="ARBA00034119"/>
    </source>
</evidence>
<evidence type="ECO:0000256" key="3">
    <source>
        <dbReference type="ARBA" id="ARBA00022833"/>
    </source>
</evidence>
<proteinExistence type="inferred from homology"/>
<dbReference type="PhylomeDB" id="B4I8F8"/>
<dbReference type="GO" id="GO:0005737">
    <property type="term" value="C:cytoplasm"/>
    <property type="evidence" value="ECO:0007669"/>
    <property type="project" value="EnsemblMetazoa"/>
</dbReference>
<dbReference type="InterPro" id="IPR041661">
    <property type="entry name" value="ZN622/Rei1/Reh1_Znf-C2H2"/>
</dbReference>
<evidence type="ECO:0000313" key="8">
    <source>
        <dbReference type="EMBL" id="EDW56883.1"/>
    </source>
</evidence>
<dbReference type="OMA" id="WDKPEFF"/>
<dbReference type="OrthoDB" id="278606at2759"/>
<keyword evidence="2 5" id="KW-0863">Zinc-finger</keyword>
<feature type="region of interest" description="Disordered" evidence="6">
    <location>
        <begin position="1"/>
        <end position="23"/>
    </location>
</feature>
<dbReference type="PROSITE" id="PS50157">
    <property type="entry name" value="ZINC_FINGER_C2H2_2"/>
    <property type="match status" value="1"/>
</dbReference>
<accession>B4I8F8</accession>
<dbReference type="GO" id="GO:0010628">
    <property type="term" value="P:positive regulation of gene expression"/>
    <property type="evidence" value="ECO:0007669"/>
    <property type="project" value="EnsemblMetazoa"/>
</dbReference>
<reference evidence="8 9" key="1">
    <citation type="journal article" date="2007" name="Nature">
        <title>Evolution of genes and genomes on the Drosophila phylogeny.</title>
        <authorList>
            <consortium name="Drosophila 12 Genomes Consortium"/>
            <person name="Clark A.G."/>
            <person name="Eisen M.B."/>
            <person name="Smith D.R."/>
            <person name="Bergman C.M."/>
            <person name="Oliver B."/>
            <person name="Markow T.A."/>
            <person name="Kaufman T.C."/>
            <person name="Kellis M."/>
            <person name="Gelbart W."/>
            <person name="Iyer V.N."/>
            <person name="Pollard D.A."/>
            <person name="Sackton T.B."/>
            <person name="Larracuente A.M."/>
            <person name="Singh N.D."/>
            <person name="Abad J.P."/>
            <person name="Abt D.N."/>
            <person name="Adryan B."/>
            <person name="Aguade M."/>
            <person name="Akashi H."/>
            <person name="Anderson W.W."/>
            <person name="Aquadro C.F."/>
            <person name="Ardell D.H."/>
            <person name="Arguello R."/>
            <person name="Artieri C.G."/>
            <person name="Barbash D.A."/>
            <person name="Barker D."/>
            <person name="Barsanti P."/>
            <person name="Batterham P."/>
            <person name="Batzoglou S."/>
            <person name="Begun D."/>
            <person name="Bhutkar A."/>
            <person name="Blanco E."/>
            <person name="Bosak S.A."/>
            <person name="Bradley R.K."/>
            <person name="Brand A.D."/>
            <person name="Brent M.R."/>
            <person name="Brooks A.N."/>
            <person name="Brown R.H."/>
            <person name="Butlin R.K."/>
            <person name="Caggese C."/>
            <person name="Calvi B.R."/>
            <person name="Bernardo de Carvalho A."/>
            <person name="Caspi A."/>
            <person name="Castrezana S."/>
            <person name="Celniker S.E."/>
            <person name="Chang J.L."/>
            <person name="Chapple C."/>
            <person name="Chatterji S."/>
            <person name="Chinwalla A."/>
            <person name="Civetta A."/>
            <person name="Clifton S.W."/>
            <person name="Comeron J.M."/>
            <person name="Costello J.C."/>
            <person name="Coyne J.A."/>
            <person name="Daub J."/>
            <person name="David R.G."/>
            <person name="Delcher A.L."/>
            <person name="Delehaunty K."/>
            <person name="Do C.B."/>
            <person name="Ebling H."/>
            <person name="Edwards K."/>
            <person name="Eickbush T."/>
            <person name="Evans J.D."/>
            <person name="Filipski A."/>
            <person name="Findeiss S."/>
            <person name="Freyhult E."/>
            <person name="Fulton L."/>
            <person name="Fulton R."/>
            <person name="Garcia A.C."/>
            <person name="Gardiner A."/>
            <person name="Garfield D.A."/>
            <person name="Garvin B.E."/>
            <person name="Gibson G."/>
            <person name="Gilbert D."/>
            <person name="Gnerre S."/>
            <person name="Godfrey J."/>
            <person name="Good R."/>
            <person name="Gotea V."/>
            <person name="Gravely B."/>
            <person name="Greenberg A.J."/>
            <person name="Griffiths-Jones S."/>
            <person name="Gross S."/>
            <person name="Guigo R."/>
            <person name="Gustafson E.A."/>
            <person name="Haerty W."/>
            <person name="Hahn M.W."/>
            <person name="Halligan D.L."/>
            <person name="Halpern A.L."/>
            <person name="Halter G.M."/>
            <person name="Han M.V."/>
            <person name="Heger A."/>
            <person name="Hillier L."/>
            <person name="Hinrichs A.S."/>
            <person name="Holmes I."/>
            <person name="Hoskins R.A."/>
            <person name="Hubisz M.J."/>
            <person name="Hultmark D."/>
            <person name="Huntley M.A."/>
            <person name="Jaffe D.B."/>
            <person name="Jagadeeshan S."/>
            <person name="Jeck W.R."/>
            <person name="Johnson J."/>
            <person name="Jones C.D."/>
            <person name="Jordan W.C."/>
            <person name="Karpen G.H."/>
            <person name="Kataoka E."/>
            <person name="Keightley P.D."/>
            <person name="Kheradpour P."/>
            <person name="Kirkness E.F."/>
            <person name="Koerich L.B."/>
            <person name="Kristiansen K."/>
            <person name="Kudrna D."/>
            <person name="Kulathinal R.J."/>
            <person name="Kumar S."/>
            <person name="Kwok R."/>
            <person name="Lander E."/>
            <person name="Langley C.H."/>
            <person name="Lapoint R."/>
            <person name="Lazzaro B.P."/>
            <person name="Lee S.J."/>
            <person name="Levesque L."/>
            <person name="Li R."/>
            <person name="Lin C.F."/>
            <person name="Lin M.F."/>
            <person name="Lindblad-Toh K."/>
            <person name="Llopart A."/>
            <person name="Long M."/>
            <person name="Low L."/>
            <person name="Lozovsky E."/>
            <person name="Lu J."/>
            <person name="Luo M."/>
            <person name="Machado C.A."/>
            <person name="Makalowski W."/>
            <person name="Marzo M."/>
            <person name="Matsuda M."/>
            <person name="Matzkin L."/>
            <person name="McAllister B."/>
            <person name="McBride C.S."/>
            <person name="McKernan B."/>
            <person name="McKernan K."/>
            <person name="Mendez-Lago M."/>
            <person name="Minx P."/>
            <person name="Mollenhauer M.U."/>
            <person name="Montooth K."/>
            <person name="Mount S.M."/>
            <person name="Mu X."/>
            <person name="Myers E."/>
            <person name="Negre B."/>
            <person name="Newfeld S."/>
            <person name="Nielsen R."/>
            <person name="Noor M.A."/>
            <person name="O'Grady P."/>
            <person name="Pachter L."/>
            <person name="Papaceit M."/>
            <person name="Parisi M.J."/>
            <person name="Parisi M."/>
            <person name="Parts L."/>
            <person name="Pedersen J.S."/>
            <person name="Pesole G."/>
            <person name="Phillippy A.M."/>
            <person name="Ponting C.P."/>
            <person name="Pop M."/>
            <person name="Porcelli D."/>
            <person name="Powell J.R."/>
            <person name="Prohaska S."/>
            <person name="Pruitt K."/>
            <person name="Puig M."/>
            <person name="Quesneville H."/>
            <person name="Ram K.R."/>
            <person name="Rand D."/>
            <person name="Rasmussen M.D."/>
            <person name="Reed L.K."/>
            <person name="Reenan R."/>
            <person name="Reily A."/>
            <person name="Remington K.A."/>
            <person name="Rieger T.T."/>
            <person name="Ritchie M.G."/>
            <person name="Robin C."/>
            <person name="Rogers Y.H."/>
            <person name="Rohde C."/>
            <person name="Rozas J."/>
            <person name="Rubenfield M.J."/>
            <person name="Ruiz A."/>
            <person name="Russo S."/>
            <person name="Salzberg S.L."/>
            <person name="Sanchez-Gracia A."/>
            <person name="Saranga D.J."/>
            <person name="Sato H."/>
            <person name="Schaeffer S.W."/>
            <person name="Schatz M.C."/>
            <person name="Schlenke T."/>
            <person name="Schwartz R."/>
            <person name="Segarra C."/>
            <person name="Singh R.S."/>
            <person name="Sirot L."/>
            <person name="Sirota M."/>
            <person name="Sisneros N.B."/>
            <person name="Smith C.D."/>
            <person name="Smith T.F."/>
            <person name="Spieth J."/>
            <person name="Stage D.E."/>
            <person name="Stark A."/>
            <person name="Stephan W."/>
            <person name="Strausberg R.L."/>
            <person name="Strempel S."/>
            <person name="Sturgill D."/>
            <person name="Sutton G."/>
            <person name="Sutton G.G."/>
            <person name="Tao W."/>
            <person name="Teichmann S."/>
            <person name="Tobari Y.N."/>
            <person name="Tomimura Y."/>
            <person name="Tsolas J.M."/>
            <person name="Valente V.L."/>
            <person name="Venter E."/>
            <person name="Venter J.C."/>
            <person name="Vicario S."/>
            <person name="Vieira F.G."/>
            <person name="Vilella A.J."/>
            <person name="Villasante A."/>
            <person name="Walenz B."/>
            <person name="Wang J."/>
            <person name="Wasserman M."/>
            <person name="Watts T."/>
            <person name="Wilson D."/>
            <person name="Wilson R.K."/>
            <person name="Wing R.A."/>
            <person name="Wolfner M.F."/>
            <person name="Wong A."/>
            <person name="Wong G.K."/>
            <person name="Wu C.I."/>
            <person name="Wu G."/>
            <person name="Yamamoto D."/>
            <person name="Yang H.P."/>
            <person name="Yang S.P."/>
            <person name="Yorke J.A."/>
            <person name="Yoshida K."/>
            <person name="Zdobnov E."/>
            <person name="Zhang P."/>
            <person name="Zhang Y."/>
            <person name="Zimin A.V."/>
            <person name="Baldwin J."/>
            <person name="Abdouelleil A."/>
            <person name="Abdulkadir J."/>
            <person name="Abebe A."/>
            <person name="Abera B."/>
            <person name="Abreu J."/>
            <person name="Acer S.C."/>
            <person name="Aftuck L."/>
            <person name="Alexander A."/>
            <person name="An P."/>
            <person name="Anderson E."/>
            <person name="Anderson S."/>
            <person name="Arachi H."/>
            <person name="Azer M."/>
            <person name="Bachantsang P."/>
            <person name="Barry A."/>
            <person name="Bayul T."/>
            <person name="Berlin A."/>
            <person name="Bessette D."/>
            <person name="Bloom T."/>
            <person name="Blye J."/>
            <person name="Boguslavskiy L."/>
            <person name="Bonnet C."/>
            <person name="Boukhgalter B."/>
            <person name="Bourzgui I."/>
            <person name="Brown A."/>
            <person name="Cahill P."/>
            <person name="Channer S."/>
            <person name="Cheshatsang Y."/>
            <person name="Chuda L."/>
            <person name="Citroen M."/>
            <person name="Collymore A."/>
            <person name="Cooke P."/>
            <person name="Costello M."/>
            <person name="D'Aco K."/>
            <person name="Daza R."/>
            <person name="De Haan G."/>
            <person name="DeGray S."/>
            <person name="DeMaso C."/>
            <person name="Dhargay N."/>
            <person name="Dooley K."/>
            <person name="Dooley E."/>
            <person name="Doricent M."/>
            <person name="Dorje P."/>
            <person name="Dorjee K."/>
            <person name="Dupes A."/>
            <person name="Elong R."/>
            <person name="Falk J."/>
            <person name="Farina A."/>
            <person name="Faro S."/>
            <person name="Ferguson D."/>
            <person name="Fisher S."/>
            <person name="Foley C.D."/>
            <person name="Franke A."/>
            <person name="Friedrich D."/>
            <person name="Gadbois L."/>
            <person name="Gearin G."/>
            <person name="Gearin C.R."/>
            <person name="Giannoukos G."/>
            <person name="Goode T."/>
            <person name="Graham J."/>
            <person name="Grandbois E."/>
            <person name="Grewal S."/>
            <person name="Gyaltsen K."/>
            <person name="Hafez N."/>
            <person name="Hagos B."/>
            <person name="Hall J."/>
            <person name="Henson C."/>
            <person name="Hollinger A."/>
            <person name="Honan T."/>
            <person name="Huard M.D."/>
            <person name="Hughes L."/>
            <person name="Hurhula B."/>
            <person name="Husby M.E."/>
            <person name="Kamat A."/>
            <person name="Kanga B."/>
            <person name="Kashin S."/>
            <person name="Khazanovich D."/>
            <person name="Kisner P."/>
            <person name="Lance K."/>
            <person name="Lara M."/>
            <person name="Lee W."/>
            <person name="Lennon N."/>
            <person name="Letendre F."/>
            <person name="LeVine R."/>
            <person name="Lipovsky A."/>
            <person name="Liu X."/>
            <person name="Liu J."/>
            <person name="Liu S."/>
            <person name="Lokyitsang T."/>
            <person name="Lokyitsang Y."/>
            <person name="Lubonja R."/>
            <person name="Lui A."/>
            <person name="MacDonald P."/>
            <person name="Magnisalis V."/>
            <person name="Maru K."/>
            <person name="Matthews C."/>
            <person name="McCusker W."/>
            <person name="McDonough S."/>
            <person name="Mehta T."/>
            <person name="Meldrim J."/>
            <person name="Meneus L."/>
            <person name="Mihai O."/>
            <person name="Mihalev A."/>
            <person name="Mihova T."/>
            <person name="Mittelman R."/>
            <person name="Mlenga V."/>
            <person name="Montmayeur A."/>
            <person name="Mulrain L."/>
            <person name="Navidi A."/>
            <person name="Naylor J."/>
            <person name="Negash T."/>
            <person name="Nguyen T."/>
            <person name="Nguyen N."/>
            <person name="Nicol R."/>
            <person name="Norbu C."/>
            <person name="Norbu N."/>
            <person name="Novod N."/>
            <person name="O'Neill B."/>
            <person name="Osman S."/>
            <person name="Markiewicz E."/>
            <person name="Oyono O.L."/>
            <person name="Patti C."/>
            <person name="Phunkhang P."/>
            <person name="Pierre F."/>
            <person name="Priest M."/>
            <person name="Raghuraman S."/>
            <person name="Rege F."/>
            <person name="Reyes R."/>
            <person name="Rise C."/>
            <person name="Rogov P."/>
            <person name="Ross K."/>
            <person name="Ryan E."/>
            <person name="Settipalli S."/>
            <person name="Shea T."/>
            <person name="Sherpa N."/>
            <person name="Shi L."/>
            <person name="Shih D."/>
            <person name="Sparrow T."/>
            <person name="Spaulding J."/>
            <person name="Stalker J."/>
            <person name="Stange-Thomann N."/>
            <person name="Stavropoulos S."/>
            <person name="Stone C."/>
            <person name="Strader C."/>
            <person name="Tesfaye S."/>
            <person name="Thomson T."/>
            <person name="Thoulutsang Y."/>
            <person name="Thoulutsang D."/>
            <person name="Topham K."/>
            <person name="Topping I."/>
            <person name="Tsamla T."/>
            <person name="Vassiliev H."/>
            <person name="Vo A."/>
            <person name="Wangchuk T."/>
            <person name="Wangdi T."/>
            <person name="Weiand M."/>
            <person name="Wilkinson J."/>
            <person name="Wilson A."/>
            <person name="Yadav S."/>
            <person name="Young G."/>
            <person name="Yu Q."/>
            <person name="Zembek L."/>
            <person name="Zhong D."/>
            <person name="Zimmer A."/>
            <person name="Zwirko Z."/>
            <person name="Jaffe D.B."/>
            <person name="Alvarez P."/>
            <person name="Brockman W."/>
            <person name="Butler J."/>
            <person name="Chin C."/>
            <person name="Gnerre S."/>
            <person name="Grabherr M."/>
            <person name="Kleber M."/>
            <person name="Mauceli E."/>
            <person name="MacCallum I."/>
        </authorList>
    </citation>
    <scope>NUCLEOTIDE SEQUENCE [LARGE SCALE GENOMIC DNA]</scope>
    <source>
        <strain evidence="9">Rob3c / Tucson 14021-0248.25</strain>
    </source>
</reference>
<dbReference type="GO" id="GO:0005634">
    <property type="term" value="C:nucleus"/>
    <property type="evidence" value="ECO:0007669"/>
    <property type="project" value="EnsemblMetazoa"/>
</dbReference>
<dbReference type="SMART" id="SM00355">
    <property type="entry name" value="ZnF_C2H2"/>
    <property type="match status" value="4"/>
</dbReference>
<evidence type="ECO:0000256" key="2">
    <source>
        <dbReference type="ARBA" id="ARBA00022771"/>
    </source>
</evidence>